<dbReference type="AlphaFoldDB" id="A0A067PD08"/>
<keyword evidence="3" id="KW-1185">Reference proteome</keyword>
<organism evidence="2 3">
    <name type="scientific">Jaapia argillacea MUCL 33604</name>
    <dbReference type="NCBI Taxonomy" id="933084"/>
    <lineage>
        <taxon>Eukaryota</taxon>
        <taxon>Fungi</taxon>
        <taxon>Dikarya</taxon>
        <taxon>Basidiomycota</taxon>
        <taxon>Agaricomycotina</taxon>
        <taxon>Agaricomycetes</taxon>
        <taxon>Agaricomycetidae</taxon>
        <taxon>Jaapiales</taxon>
        <taxon>Jaapiaceae</taxon>
        <taxon>Jaapia</taxon>
    </lineage>
</organism>
<feature type="chain" id="PRO_5001646625" evidence="1">
    <location>
        <begin position="31"/>
        <end position="59"/>
    </location>
</feature>
<evidence type="ECO:0000256" key="1">
    <source>
        <dbReference type="SAM" id="SignalP"/>
    </source>
</evidence>
<dbReference type="EMBL" id="KL197983">
    <property type="protein sequence ID" value="KDQ48887.1"/>
    <property type="molecule type" value="Genomic_DNA"/>
</dbReference>
<protein>
    <submittedName>
        <fullName evidence="2">Uncharacterized protein</fullName>
    </submittedName>
</protein>
<dbReference type="HOGENOM" id="CLU_2961102_0_0_1"/>
<evidence type="ECO:0000313" key="2">
    <source>
        <dbReference type="EMBL" id="KDQ48887.1"/>
    </source>
</evidence>
<keyword evidence="1" id="KW-0732">Signal</keyword>
<name>A0A067PD08_9AGAM</name>
<sequence length="59" mass="6598">MFYIPAKASRFKYSLRCLTVSILLLTHAGAMPGTGQQVERLFQMLKGPDSTTDVCWCNT</sequence>
<dbReference type="InParanoid" id="A0A067PD08"/>
<evidence type="ECO:0000313" key="3">
    <source>
        <dbReference type="Proteomes" id="UP000027265"/>
    </source>
</evidence>
<gene>
    <name evidence="2" type="ORF">JAAARDRAFT_201365</name>
</gene>
<proteinExistence type="predicted"/>
<accession>A0A067PD08</accession>
<reference evidence="3" key="1">
    <citation type="journal article" date="2014" name="Proc. Natl. Acad. Sci. U.S.A.">
        <title>Extensive sampling of basidiomycete genomes demonstrates inadequacy of the white-rot/brown-rot paradigm for wood decay fungi.</title>
        <authorList>
            <person name="Riley R."/>
            <person name="Salamov A.A."/>
            <person name="Brown D.W."/>
            <person name="Nagy L.G."/>
            <person name="Floudas D."/>
            <person name="Held B.W."/>
            <person name="Levasseur A."/>
            <person name="Lombard V."/>
            <person name="Morin E."/>
            <person name="Otillar R."/>
            <person name="Lindquist E.A."/>
            <person name="Sun H."/>
            <person name="LaButti K.M."/>
            <person name="Schmutz J."/>
            <person name="Jabbour D."/>
            <person name="Luo H."/>
            <person name="Baker S.E."/>
            <person name="Pisabarro A.G."/>
            <person name="Walton J.D."/>
            <person name="Blanchette R.A."/>
            <person name="Henrissat B."/>
            <person name="Martin F."/>
            <person name="Cullen D."/>
            <person name="Hibbett D.S."/>
            <person name="Grigoriev I.V."/>
        </authorList>
    </citation>
    <scope>NUCLEOTIDE SEQUENCE [LARGE SCALE GENOMIC DNA]</scope>
    <source>
        <strain evidence="3">MUCL 33604</strain>
    </source>
</reference>
<feature type="signal peptide" evidence="1">
    <location>
        <begin position="1"/>
        <end position="30"/>
    </location>
</feature>
<dbReference type="Proteomes" id="UP000027265">
    <property type="component" value="Unassembled WGS sequence"/>
</dbReference>